<feature type="transmembrane region" description="Helical" evidence="5">
    <location>
        <begin position="167"/>
        <end position="187"/>
    </location>
</feature>
<dbReference type="GeneID" id="106181289"/>
<evidence type="ECO:0000259" key="6">
    <source>
        <dbReference type="PROSITE" id="PS50850"/>
    </source>
</evidence>
<feature type="transmembrane region" description="Helical" evidence="5">
    <location>
        <begin position="455"/>
        <end position="480"/>
    </location>
</feature>
<dbReference type="SUPFAM" id="SSF103473">
    <property type="entry name" value="MFS general substrate transporter"/>
    <property type="match status" value="1"/>
</dbReference>
<keyword evidence="7" id="KW-1185">Reference proteome</keyword>
<feature type="transmembrane region" description="Helical" evidence="5">
    <location>
        <begin position="366"/>
        <end position="387"/>
    </location>
</feature>
<evidence type="ECO:0000256" key="3">
    <source>
        <dbReference type="ARBA" id="ARBA00022989"/>
    </source>
</evidence>
<dbReference type="Proteomes" id="UP000085678">
    <property type="component" value="Unplaced"/>
</dbReference>
<feature type="transmembrane region" description="Helical" evidence="5">
    <location>
        <begin position="258"/>
        <end position="277"/>
    </location>
</feature>
<feature type="transmembrane region" description="Helical" evidence="5">
    <location>
        <begin position="63"/>
        <end position="87"/>
    </location>
</feature>
<dbReference type="AlphaFoldDB" id="A0A1S3KF37"/>
<dbReference type="InterPro" id="IPR036259">
    <property type="entry name" value="MFS_trans_sf"/>
</dbReference>
<evidence type="ECO:0000256" key="2">
    <source>
        <dbReference type="ARBA" id="ARBA00022692"/>
    </source>
</evidence>
<dbReference type="GO" id="GO:0022857">
    <property type="term" value="F:transmembrane transporter activity"/>
    <property type="evidence" value="ECO:0007669"/>
    <property type="project" value="InterPro"/>
</dbReference>
<gene>
    <name evidence="8" type="primary">LOC106181289</name>
</gene>
<dbReference type="InterPro" id="IPR005828">
    <property type="entry name" value="MFS_sugar_transport-like"/>
</dbReference>
<keyword evidence="3 5" id="KW-1133">Transmembrane helix</keyword>
<organism evidence="7 8">
    <name type="scientific">Lingula anatina</name>
    <name type="common">Brachiopod</name>
    <name type="synonym">Lingula unguis</name>
    <dbReference type="NCBI Taxonomy" id="7574"/>
    <lineage>
        <taxon>Eukaryota</taxon>
        <taxon>Metazoa</taxon>
        <taxon>Spiralia</taxon>
        <taxon>Lophotrochozoa</taxon>
        <taxon>Brachiopoda</taxon>
        <taxon>Linguliformea</taxon>
        <taxon>Lingulata</taxon>
        <taxon>Lingulida</taxon>
        <taxon>Linguloidea</taxon>
        <taxon>Lingulidae</taxon>
        <taxon>Lingula</taxon>
    </lineage>
</organism>
<dbReference type="InParanoid" id="A0A1S3KF37"/>
<protein>
    <submittedName>
        <fullName evidence="8">Organic cation transporter protein-like</fullName>
    </submittedName>
</protein>
<feature type="transmembrane region" description="Helical" evidence="5">
    <location>
        <begin position="492"/>
        <end position="511"/>
    </location>
</feature>
<feature type="transmembrane region" description="Helical" evidence="5">
    <location>
        <begin position="517"/>
        <end position="540"/>
    </location>
</feature>
<keyword evidence="2 5" id="KW-0812">Transmembrane</keyword>
<evidence type="ECO:0000256" key="1">
    <source>
        <dbReference type="ARBA" id="ARBA00004141"/>
    </source>
</evidence>
<dbReference type="KEGG" id="lak:106181289"/>
<dbReference type="PROSITE" id="PS50850">
    <property type="entry name" value="MFS"/>
    <property type="match status" value="1"/>
</dbReference>
<feature type="domain" description="Major facilitator superfamily (MFS) profile" evidence="6">
    <location>
        <begin position="113"/>
        <end position="545"/>
    </location>
</feature>
<evidence type="ECO:0000313" key="8">
    <source>
        <dbReference type="RefSeq" id="XP_013421069.1"/>
    </source>
</evidence>
<sequence>MKVSMPKGHWCYHSPYVGAKQRCHLYLISLVDHITLRSNTEVEIMAQFDDLLLEIGQVGWYQVLLSFVISIGYEFSTACSMLILMFIGPDPGWTCADNGHVNASMSWNDSYTTMLTPLLNATYTPASNAPVPTFSTRDVCKDCTNYKFNKDFTSIVTEWELVCDRDFISDTITSLQMAGVLVGSLFFGQLSDLFGRKKVYFLATTSLCVMGVAQAFATNWILFAACRFGSGVLIGGNIVVGNVYNIEFLGPKYRHIPLTFGLWSTSYLILLAMAYFIRDWRHLLLVTSVPGFAIIGAWWFVPESPRWLLSKGRFDEVTTIAKRIAKKNKKPQPNMEKFIKAYKSETPNCEPGVKHSYWDLFRTRSLAKCTLIFSLQWFSMSLIGYGVAFNMKNLPGDRFVNLSITFSSSYLIPISVFFLPRWFGRRTICVAGFLISSIAFIPTVVIYIIDKADDLWLLVIILTTIGGTSQGASWNGSILLVTETYPTAIRNIGLGFASMSARFGGILAPQMAYFGTFWAPIPFVMSAAFAFWSGIASFYLKETKNKILEDEVPDRECCLCCPMKKEDDDKIDDKECVTVTEL</sequence>
<feature type="transmembrane region" description="Helical" evidence="5">
    <location>
        <begin position="199"/>
        <end position="222"/>
    </location>
</feature>
<feature type="transmembrane region" description="Helical" evidence="5">
    <location>
        <begin position="228"/>
        <end position="246"/>
    </location>
</feature>
<proteinExistence type="predicted"/>
<feature type="transmembrane region" description="Helical" evidence="5">
    <location>
        <begin position="283"/>
        <end position="301"/>
    </location>
</feature>
<evidence type="ECO:0000256" key="4">
    <source>
        <dbReference type="ARBA" id="ARBA00023136"/>
    </source>
</evidence>
<feature type="transmembrane region" description="Helical" evidence="5">
    <location>
        <begin position="399"/>
        <end position="419"/>
    </location>
</feature>
<dbReference type="InterPro" id="IPR020846">
    <property type="entry name" value="MFS_dom"/>
</dbReference>
<dbReference type="PANTHER" id="PTHR24064">
    <property type="entry name" value="SOLUTE CARRIER FAMILY 22 MEMBER"/>
    <property type="match status" value="1"/>
</dbReference>
<keyword evidence="4 5" id="KW-0472">Membrane</keyword>
<reference evidence="8" key="1">
    <citation type="submission" date="2025-08" db="UniProtKB">
        <authorList>
            <consortium name="RefSeq"/>
        </authorList>
    </citation>
    <scope>IDENTIFICATION</scope>
    <source>
        <tissue evidence="8">Gonads</tissue>
    </source>
</reference>
<comment type="subcellular location">
    <subcellularLocation>
        <location evidence="1">Membrane</location>
        <topology evidence="1">Multi-pass membrane protein</topology>
    </subcellularLocation>
</comment>
<feature type="transmembrane region" description="Helical" evidence="5">
    <location>
        <begin position="428"/>
        <end position="449"/>
    </location>
</feature>
<dbReference type="OrthoDB" id="3936150at2759"/>
<evidence type="ECO:0000256" key="5">
    <source>
        <dbReference type="SAM" id="Phobius"/>
    </source>
</evidence>
<accession>A0A1S3KF37</accession>
<dbReference type="RefSeq" id="XP_013421069.1">
    <property type="nucleotide sequence ID" value="XM_013565615.1"/>
</dbReference>
<evidence type="ECO:0000313" key="7">
    <source>
        <dbReference type="Proteomes" id="UP000085678"/>
    </source>
</evidence>
<name>A0A1S3KF37_LINAN</name>
<dbReference type="GO" id="GO:0016020">
    <property type="term" value="C:membrane"/>
    <property type="evidence" value="ECO:0007669"/>
    <property type="project" value="UniProtKB-SubCell"/>
</dbReference>
<dbReference type="Pfam" id="PF00083">
    <property type="entry name" value="Sugar_tr"/>
    <property type="match status" value="1"/>
</dbReference>
<dbReference type="Gene3D" id="1.20.1250.20">
    <property type="entry name" value="MFS general substrate transporter like domains"/>
    <property type="match status" value="1"/>
</dbReference>